<evidence type="ECO:0000256" key="1">
    <source>
        <dbReference type="ARBA" id="ARBA00004141"/>
    </source>
</evidence>
<feature type="transmembrane region" description="Helical" evidence="9">
    <location>
        <begin position="156"/>
        <end position="175"/>
    </location>
</feature>
<dbReference type="InterPro" id="IPR030470">
    <property type="entry name" value="UbiA_prenylTrfase_CS"/>
</dbReference>
<reference evidence="10 11" key="1">
    <citation type="submission" date="2020-12" db="EMBL/GenBank/DDBJ databases">
        <title>Sulforoseuscoccus oceanibium gen. nov., sp. nov., a representative of the phylum Verrucomicrobia with special cytoplasmic membrane, and proposal of Sulforoseuscoccusaceae fam. nov.</title>
        <authorList>
            <person name="Xi F."/>
        </authorList>
    </citation>
    <scope>NUCLEOTIDE SEQUENCE [LARGE SCALE GENOMIC DNA]</scope>
    <source>
        <strain evidence="10 11">T37</strain>
    </source>
</reference>
<dbReference type="GO" id="GO:0005886">
    <property type="term" value="C:plasma membrane"/>
    <property type="evidence" value="ECO:0007669"/>
    <property type="project" value="UniProtKB-SubCell"/>
</dbReference>
<keyword evidence="3 9" id="KW-0808">Transferase</keyword>
<evidence type="ECO:0000256" key="5">
    <source>
        <dbReference type="ARBA" id="ARBA00022989"/>
    </source>
</evidence>
<evidence type="ECO:0000313" key="11">
    <source>
        <dbReference type="Proteomes" id="UP000475117"/>
    </source>
</evidence>
<feature type="transmembrane region" description="Helical" evidence="9">
    <location>
        <begin position="100"/>
        <end position="120"/>
    </location>
</feature>
<dbReference type="PROSITE" id="PS00943">
    <property type="entry name" value="UBIA"/>
    <property type="match status" value="1"/>
</dbReference>
<dbReference type="Gene3D" id="1.10.357.140">
    <property type="entry name" value="UbiA prenyltransferase"/>
    <property type="match status" value="1"/>
</dbReference>
<dbReference type="UniPathway" id="UPA00834">
    <property type="reaction ID" value="UER00712"/>
</dbReference>
<proteinExistence type="inferred from homology"/>
<evidence type="ECO:0000256" key="2">
    <source>
        <dbReference type="ARBA" id="ARBA00022475"/>
    </source>
</evidence>
<feature type="transmembrane region" description="Helical" evidence="9">
    <location>
        <begin position="31"/>
        <end position="47"/>
    </location>
</feature>
<protein>
    <recommendedName>
        <fullName evidence="9">Protoheme IX farnesyltransferase</fullName>
        <ecNumber evidence="9">2.5.1.141</ecNumber>
    </recommendedName>
    <alternativeName>
        <fullName evidence="9">Heme B farnesyltransferase</fullName>
    </alternativeName>
    <alternativeName>
        <fullName evidence="9">Heme O synthase</fullName>
    </alternativeName>
</protein>
<comment type="function">
    <text evidence="9">Converts heme B (protoheme IX) to heme O by substitution of the vinyl group on carbon 2 of heme B porphyrin ring with a hydroxyethyl farnesyl side group.</text>
</comment>
<accession>A0A6B3LG08</accession>
<feature type="transmembrane region" description="Helical" evidence="9">
    <location>
        <begin position="181"/>
        <end position="205"/>
    </location>
</feature>
<evidence type="ECO:0000256" key="4">
    <source>
        <dbReference type="ARBA" id="ARBA00022692"/>
    </source>
</evidence>
<gene>
    <name evidence="10" type="primary">cyoE</name>
    <name evidence="9" type="synonym">ctaB</name>
    <name evidence="10" type="ORF">G3M56_012985</name>
</gene>
<dbReference type="InterPro" id="IPR006369">
    <property type="entry name" value="Protohaem_IX_farnesylTrfase"/>
</dbReference>
<evidence type="ECO:0000256" key="6">
    <source>
        <dbReference type="ARBA" id="ARBA00023133"/>
    </source>
</evidence>
<feature type="transmembrane region" description="Helical" evidence="9">
    <location>
        <begin position="226"/>
        <end position="244"/>
    </location>
</feature>
<comment type="pathway">
    <text evidence="9">Porphyrin-containing compound metabolism; heme O biosynthesis; heme O from protoheme: step 1/1.</text>
</comment>
<dbReference type="InterPro" id="IPR000537">
    <property type="entry name" value="UbiA_prenyltransferase"/>
</dbReference>
<dbReference type="Proteomes" id="UP000475117">
    <property type="component" value="Chromosome"/>
</dbReference>
<dbReference type="KEGG" id="soa:G3M56_012985"/>
<keyword evidence="6 9" id="KW-0350">Heme biosynthesis</keyword>
<feature type="transmembrane region" description="Helical" evidence="9">
    <location>
        <begin position="132"/>
        <end position="149"/>
    </location>
</feature>
<evidence type="ECO:0000256" key="9">
    <source>
        <dbReference type="HAMAP-Rule" id="MF_00154"/>
    </source>
</evidence>
<name>A0A6B3LG08_9BACT</name>
<dbReference type="GO" id="GO:0008495">
    <property type="term" value="F:protoheme IX farnesyltransferase activity"/>
    <property type="evidence" value="ECO:0007669"/>
    <property type="project" value="UniProtKB-UniRule"/>
</dbReference>
<evidence type="ECO:0000313" key="10">
    <source>
        <dbReference type="EMBL" id="QQL44776.1"/>
    </source>
</evidence>
<sequence>MSTSSPSPEASDTEQAAKPSLREDMLALTKFRLSLLVVITAVVGYIAGAGSNFSWAICVHLVLGVSCAAFASAIFNQLMEIEFDKRMKRTRERPLPANRIAPGVAMVLGVVIAAFGLLHLAGTVTKENPQPAYLAALTLGLYVFAYTPMKRKSSANTVVGAVVGAIPPVIGWTAAGHGYDLGALFWFGVLFFWQMPHFIAINWMYRDEYRNAGFVMWSNDDDSGKFSSKLAFWFSVALAAWMVLPGIFGLAAWWSAVVAVLLSLWLVWLSVVFIRTCERNDARKLFFATLIYLPVVLTALLLGWIN</sequence>
<keyword evidence="2 9" id="KW-1003">Cell membrane</keyword>
<dbReference type="NCBIfam" id="TIGR01473">
    <property type="entry name" value="cyoE_ctaB"/>
    <property type="match status" value="1"/>
</dbReference>
<dbReference type="InterPro" id="IPR044878">
    <property type="entry name" value="UbiA_sf"/>
</dbReference>
<evidence type="ECO:0000256" key="7">
    <source>
        <dbReference type="ARBA" id="ARBA00023136"/>
    </source>
</evidence>
<comment type="miscellaneous">
    <text evidence="9">Carbon 2 of the heme B porphyrin ring is defined according to the Fischer nomenclature.</text>
</comment>
<dbReference type="PANTHER" id="PTHR43448:SF2">
    <property type="entry name" value="PROTOHEME IX FARNESYLTRANSFERASE, MITOCHONDRIAL"/>
    <property type="match status" value="1"/>
</dbReference>
<dbReference type="RefSeq" id="WP_164365284.1">
    <property type="nucleotide sequence ID" value="NZ_CP066776.1"/>
</dbReference>
<dbReference type="GO" id="GO:0006784">
    <property type="term" value="P:heme A biosynthetic process"/>
    <property type="evidence" value="ECO:0007669"/>
    <property type="project" value="TreeGrafter"/>
</dbReference>
<keyword evidence="11" id="KW-1185">Reference proteome</keyword>
<evidence type="ECO:0000256" key="8">
    <source>
        <dbReference type="ARBA" id="ARBA00047690"/>
    </source>
</evidence>
<keyword evidence="4 9" id="KW-0812">Transmembrane</keyword>
<dbReference type="PANTHER" id="PTHR43448">
    <property type="entry name" value="PROTOHEME IX FARNESYLTRANSFERASE, MITOCHONDRIAL"/>
    <property type="match status" value="1"/>
</dbReference>
<dbReference type="GO" id="GO:0048034">
    <property type="term" value="P:heme O biosynthetic process"/>
    <property type="evidence" value="ECO:0007669"/>
    <property type="project" value="UniProtKB-UniRule"/>
</dbReference>
<organism evidence="10 11">
    <name type="scientific">Sulfuriroseicoccus oceanibius</name>
    <dbReference type="NCBI Taxonomy" id="2707525"/>
    <lineage>
        <taxon>Bacteria</taxon>
        <taxon>Pseudomonadati</taxon>
        <taxon>Verrucomicrobiota</taxon>
        <taxon>Verrucomicrobiia</taxon>
        <taxon>Verrucomicrobiales</taxon>
        <taxon>Verrucomicrobiaceae</taxon>
        <taxon>Sulfuriroseicoccus</taxon>
    </lineage>
</organism>
<dbReference type="EMBL" id="CP066776">
    <property type="protein sequence ID" value="QQL44776.1"/>
    <property type="molecule type" value="Genomic_DNA"/>
</dbReference>
<keyword evidence="5 9" id="KW-1133">Transmembrane helix</keyword>
<feature type="transmembrane region" description="Helical" evidence="9">
    <location>
        <begin position="250"/>
        <end position="273"/>
    </location>
</feature>
<feature type="transmembrane region" description="Helical" evidence="9">
    <location>
        <begin position="53"/>
        <end position="79"/>
    </location>
</feature>
<keyword evidence="7 9" id="KW-0472">Membrane</keyword>
<feature type="transmembrane region" description="Helical" evidence="9">
    <location>
        <begin position="285"/>
        <end position="305"/>
    </location>
</feature>
<dbReference type="EC" id="2.5.1.141" evidence="9"/>
<comment type="catalytic activity">
    <reaction evidence="8 9">
        <text>heme b + (2E,6E)-farnesyl diphosphate + H2O = Fe(II)-heme o + diphosphate</text>
        <dbReference type="Rhea" id="RHEA:28070"/>
        <dbReference type="ChEBI" id="CHEBI:15377"/>
        <dbReference type="ChEBI" id="CHEBI:33019"/>
        <dbReference type="ChEBI" id="CHEBI:60344"/>
        <dbReference type="ChEBI" id="CHEBI:60530"/>
        <dbReference type="ChEBI" id="CHEBI:175763"/>
        <dbReference type="EC" id="2.5.1.141"/>
    </reaction>
</comment>
<dbReference type="CDD" id="cd13957">
    <property type="entry name" value="PT_UbiA_Cox10"/>
    <property type="match status" value="1"/>
</dbReference>
<dbReference type="AlphaFoldDB" id="A0A6B3LG08"/>
<comment type="subcellular location">
    <subcellularLocation>
        <location evidence="9">Cell membrane</location>
        <topology evidence="9">Multi-pass membrane protein</topology>
    </subcellularLocation>
    <subcellularLocation>
        <location evidence="1">Membrane</location>
        <topology evidence="1">Multi-pass membrane protein</topology>
    </subcellularLocation>
</comment>
<dbReference type="HAMAP" id="MF_00154">
    <property type="entry name" value="CyoE_CtaB"/>
    <property type="match status" value="1"/>
</dbReference>
<comment type="similarity">
    <text evidence="9">Belongs to the UbiA prenyltransferase family. Protoheme IX farnesyltransferase subfamily.</text>
</comment>
<dbReference type="Pfam" id="PF01040">
    <property type="entry name" value="UbiA"/>
    <property type="match status" value="1"/>
</dbReference>
<evidence type="ECO:0000256" key="3">
    <source>
        <dbReference type="ARBA" id="ARBA00022679"/>
    </source>
</evidence>